<dbReference type="PANTHER" id="PTHR43727">
    <property type="entry name" value="DIAMINOPIMELATE DECARBOXYLASE"/>
    <property type="match status" value="1"/>
</dbReference>
<proteinExistence type="predicted"/>
<dbReference type="Proteomes" id="UP000601789">
    <property type="component" value="Unassembled WGS sequence"/>
</dbReference>
<evidence type="ECO:0000313" key="5">
    <source>
        <dbReference type="Proteomes" id="UP000601789"/>
    </source>
</evidence>
<evidence type="ECO:0000256" key="2">
    <source>
        <dbReference type="ARBA" id="ARBA00022898"/>
    </source>
</evidence>
<dbReference type="PRINTS" id="PR01182">
    <property type="entry name" value="ORNDCRBXLASE"/>
</dbReference>
<comment type="caution">
    <text evidence="4">The sequence shown here is derived from an EMBL/GenBank/DDBJ whole genome shotgun (WGS) entry which is preliminary data.</text>
</comment>
<protein>
    <submittedName>
        <fullName evidence="4">Type III PLP-dependent enzyme</fullName>
    </submittedName>
</protein>
<dbReference type="SUPFAM" id="SSF50621">
    <property type="entry name" value="Alanine racemase C-terminal domain-like"/>
    <property type="match status" value="1"/>
</dbReference>
<dbReference type="PANTHER" id="PTHR43727:SF2">
    <property type="entry name" value="GROUP IV DECARBOXYLASE"/>
    <property type="match status" value="1"/>
</dbReference>
<sequence>MAEAVRKLASELISENFSVISDTLHIGGMSVEDLARRFGTPLFLYDAGILRARLAELRSALGGFADIFYSVKANPNQEILRCFVQEGTGLEIASGAEYLRARAAGCPSERIFFAGPAKSDAELQLVLAEGIGEIHVESFEEIERLDILARMAGRRAHIGLRINPEASAQGGAMRMGGRAAPFGFDEETLPEVLEAIGKRSSLLLQGLHLYSGTQILDAGTLAKQWRHGLDVARRVVASLGRPLQTLDLGGGLGIPYFSNDRALCLETLKDHVAQLRHEVAQSSELTGMSIVIEPGRYLIGPAGIYVCSVQSWKISRGTTFVVTDGGMHHHLAASGNLGQFVKRDYPITSAANLSASELTQCSVVGPLCTPLDTLGRDVALPKMRRGDLVVVLQSGAYALSASPTGFLSHPTPAEVMLDQGAAREIRSPGTFSQPLSQLPLG</sequence>
<evidence type="ECO:0000259" key="3">
    <source>
        <dbReference type="Pfam" id="PF02784"/>
    </source>
</evidence>
<comment type="cofactor">
    <cofactor evidence="1">
        <name>pyridoxal 5'-phosphate</name>
        <dbReference type="ChEBI" id="CHEBI:597326"/>
    </cofactor>
</comment>
<dbReference type="RefSeq" id="WP_198477281.1">
    <property type="nucleotide sequence ID" value="NZ_JADGMQ010000010.1"/>
</dbReference>
<organism evidence="4 5">
    <name type="scientific">Aquamicrobium zhengzhouense</name>
    <dbReference type="NCBI Taxonomy" id="2781738"/>
    <lineage>
        <taxon>Bacteria</taxon>
        <taxon>Pseudomonadati</taxon>
        <taxon>Pseudomonadota</taxon>
        <taxon>Alphaproteobacteria</taxon>
        <taxon>Hyphomicrobiales</taxon>
        <taxon>Phyllobacteriaceae</taxon>
        <taxon>Aquamicrobium</taxon>
    </lineage>
</organism>
<dbReference type="InterPro" id="IPR029066">
    <property type="entry name" value="PLP-binding_barrel"/>
</dbReference>
<dbReference type="InterPro" id="IPR002433">
    <property type="entry name" value="Orn_de-COase"/>
</dbReference>
<dbReference type="SUPFAM" id="SSF51419">
    <property type="entry name" value="PLP-binding barrel"/>
    <property type="match status" value="1"/>
</dbReference>
<feature type="domain" description="Orn/DAP/Arg decarboxylase 2 N-terminal" evidence="3">
    <location>
        <begin position="51"/>
        <end position="299"/>
    </location>
</feature>
<name>A0ABS0SES8_9HYPH</name>
<dbReference type="InterPro" id="IPR022644">
    <property type="entry name" value="De-COase2_N"/>
</dbReference>
<evidence type="ECO:0000256" key="1">
    <source>
        <dbReference type="ARBA" id="ARBA00001933"/>
    </source>
</evidence>
<evidence type="ECO:0000313" key="4">
    <source>
        <dbReference type="EMBL" id="MBI1621795.1"/>
    </source>
</evidence>
<keyword evidence="2" id="KW-0663">Pyridoxal phosphate</keyword>
<accession>A0ABS0SES8</accession>
<dbReference type="EMBL" id="JADGMQ010000010">
    <property type="protein sequence ID" value="MBI1621795.1"/>
    <property type="molecule type" value="Genomic_DNA"/>
</dbReference>
<dbReference type="InterPro" id="IPR009006">
    <property type="entry name" value="Ala_racemase/Decarboxylase_C"/>
</dbReference>
<gene>
    <name evidence="4" type="ORF">IOD40_14125</name>
</gene>
<dbReference type="CDD" id="cd06839">
    <property type="entry name" value="PLPDE_III_Btrk_like"/>
    <property type="match status" value="1"/>
</dbReference>
<reference evidence="4 5" key="1">
    <citation type="submission" date="2020-10" db="EMBL/GenBank/DDBJ databases">
        <title>Aquamicrobium zhengzhouensis sp. nov., a exopolysaccharide producing bacterium isolated from farmland soil.</title>
        <authorList>
            <person name="Wang X."/>
        </authorList>
    </citation>
    <scope>NUCLEOTIDE SEQUENCE [LARGE SCALE GENOMIC DNA]</scope>
    <source>
        <strain evidence="5">cd-1</strain>
    </source>
</reference>
<dbReference type="Gene3D" id="2.40.37.10">
    <property type="entry name" value="Lyase, Ornithine Decarboxylase, Chain A, domain 1"/>
    <property type="match status" value="1"/>
</dbReference>
<dbReference type="Gene3D" id="3.20.20.10">
    <property type="entry name" value="Alanine racemase"/>
    <property type="match status" value="1"/>
</dbReference>
<dbReference type="PRINTS" id="PR01179">
    <property type="entry name" value="ODADCRBXLASE"/>
</dbReference>
<keyword evidence="5" id="KW-1185">Reference proteome</keyword>
<dbReference type="Pfam" id="PF02784">
    <property type="entry name" value="Orn_Arg_deC_N"/>
    <property type="match status" value="1"/>
</dbReference>
<dbReference type="InterPro" id="IPR000183">
    <property type="entry name" value="Orn/DAP/Arg_de-COase"/>
</dbReference>